<dbReference type="AlphaFoldDB" id="A0A5C0S9X7"/>
<keyword evidence="1" id="KW-0946">Virion</keyword>
<dbReference type="KEGG" id="crs:FQB35_00220"/>
<evidence type="ECO:0000313" key="2">
    <source>
        <dbReference type="Proteomes" id="UP000324646"/>
    </source>
</evidence>
<dbReference type="Pfam" id="PF10628">
    <property type="entry name" value="CotE"/>
    <property type="match status" value="1"/>
</dbReference>
<dbReference type="OrthoDB" id="2374983at2"/>
<dbReference type="EMBL" id="CP042243">
    <property type="protein sequence ID" value="QEK10921.1"/>
    <property type="molecule type" value="Genomic_DNA"/>
</dbReference>
<reference evidence="1 2" key="1">
    <citation type="submission" date="2019-07" db="EMBL/GenBank/DDBJ databases">
        <title>Complete genome of Crassaminicella thermophila SY095.</title>
        <authorList>
            <person name="Li X."/>
        </authorList>
    </citation>
    <scope>NUCLEOTIDE SEQUENCE [LARGE SCALE GENOMIC DNA]</scope>
    <source>
        <strain evidence="1 2">SY095</strain>
    </source>
</reference>
<dbReference type="RefSeq" id="WP_148807995.1">
    <property type="nucleotide sequence ID" value="NZ_CP042243.1"/>
</dbReference>
<dbReference type="Proteomes" id="UP000324646">
    <property type="component" value="Chromosome"/>
</dbReference>
<evidence type="ECO:0000313" key="1">
    <source>
        <dbReference type="EMBL" id="QEK10921.1"/>
    </source>
</evidence>
<keyword evidence="2" id="KW-1185">Reference proteome</keyword>
<keyword evidence="1" id="KW-0167">Capsid protein</keyword>
<organism evidence="1 2">
    <name type="scientific">Crassaminicella thermophila</name>
    <dbReference type="NCBI Taxonomy" id="2599308"/>
    <lineage>
        <taxon>Bacteria</taxon>
        <taxon>Bacillati</taxon>
        <taxon>Bacillota</taxon>
        <taxon>Clostridia</taxon>
        <taxon>Eubacteriales</taxon>
        <taxon>Clostridiaceae</taxon>
        <taxon>Crassaminicella</taxon>
    </lineage>
</organism>
<name>A0A5C0S9X7_CRATE</name>
<accession>A0A5C0S9X7</accession>
<sequence>MKNKSYKDNYKSTMRTIITNAVCGRAIHPCQTTVYISSEDNVEPDRILGCAVTNAEINGSKFEEFSDDNINIRINGEFEVHVWYEANGDTNVSKSYSKFSEVIPVESLEGEKYYQQDYFNKRIIAWINKNPVSQGAMIVNKSGLPTIAIQVAYELGVEVMGEAKINILSYSLDEKEKDIIFDSLLEDDHDDDDVD</sequence>
<proteinExistence type="predicted"/>
<protein>
    <submittedName>
        <fullName evidence="1">Outer spore coat protein CotE</fullName>
    </submittedName>
</protein>
<dbReference type="InterPro" id="IPR018901">
    <property type="entry name" value="Spore_coat_CotE"/>
</dbReference>
<gene>
    <name evidence="1" type="primary">cotE</name>
    <name evidence="1" type="ORF">FQB35_00220</name>
</gene>